<reference evidence="5" key="1">
    <citation type="submission" date="2022-07" db="EMBL/GenBank/DDBJ databases">
        <title>Marinobacter iranensis a new bacterium isolate from a hipersaline lake in Iran.</title>
        <authorList>
            <person name="Mohammad A.M.A."/>
            <person name="Cristina S.-P."/>
            <person name="Antonio V."/>
        </authorList>
    </citation>
    <scope>NUCLEOTIDE SEQUENCE</scope>
    <source>
        <strain evidence="5">71-i</strain>
    </source>
</reference>
<comment type="caution">
    <text evidence="4">Lacks conserved residue(s) required for the propagation of feature annotation.</text>
</comment>
<protein>
    <recommendedName>
        <fullName evidence="4">Probable chorismate pyruvate-lyase</fullName>
        <shortName evidence="4">CL</shortName>
        <shortName evidence="4">CPL</shortName>
        <ecNumber evidence="4">4.1.3.40</ecNumber>
    </recommendedName>
</protein>
<comment type="similarity">
    <text evidence="4">Belongs to the UbiC family.</text>
</comment>
<dbReference type="PANTHER" id="PTHR38683">
    <property type="entry name" value="CHORISMATE PYRUVATE-LYASE"/>
    <property type="match status" value="1"/>
</dbReference>
<keyword evidence="2 4" id="KW-0831">Ubiquinone biosynthesis</keyword>
<dbReference type="Gene3D" id="3.40.1410.10">
    <property type="entry name" value="Chorismate lyase-like"/>
    <property type="match status" value="1"/>
</dbReference>
<keyword evidence="6" id="KW-1185">Reference proteome</keyword>
<dbReference type="InterPro" id="IPR007440">
    <property type="entry name" value="Chorismate--pyruvate_lyase"/>
</dbReference>
<evidence type="ECO:0000256" key="3">
    <source>
        <dbReference type="ARBA" id="ARBA00023239"/>
    </source>
</evidence>
<feature type="binding site" evidence="4">
    <location>
        <position position="136"/>
    </location>
    <ligand>
        <name>substrate</name>
    </ligand>
</feature>
<name>A0ABT5Y6I5_9GAMM</name>
<comment type="function">
    <text evidence="4">Removes the pyruvyl group from chorismate, with concomitant aromatization of the ring, to provide 4-hydroxybenzoate (4HB) for the ubiquinone pathway.</text>
</comment>
<keyword evidence="4" id="KW-0670">Pyruvate</keyword>
<keyword evidence="3 4" id="KW-0456">Lyase</keyword>
<evidence type="ECO:0000256" key="4">
    <source>
        <dbReference type="HAMAP-Rule" id="MF_01632"/>
    </source>
</evidence>
<comment type="subcellular location">
    <subcellularLocation>
        <location evidence="4">Cytoplasm</location>
    </subcellularLocation>
</comment>
<dbReference type="SUPFAM" id="SSF64288">
    <property type="entry name" value="Chorismate lyase-like"/>
    <property type="match status" value="1"/>
</dbReference>
<dbReference type="EC" id="4.1.3.40" evidence="4"/>
<evidence type="ECO:0000313" key="5">
    <source>
        <dbReference type="EMBL" id="MDF0749294.1"/>
    </source>
</evidence>
<organism evidence="5 6">
    <name type="scientific">Marinobacter iranensis</name>
    <dbReference type="NCBI Taxonomy" id="2962607"/>
    <lineage>
        <taxon>Bacteria</taxon>
        <taxon>Pseudomonadati</taxon>
        <taxon>Pseudomonadota</taxon>
        <taxon>Gammaproteobacteria</taxon>
        <taxon>Pseudomonadales</taxon>
        <taxon>Marinobacteraceae</taxon>
        <taxon>Marinobacter</taxon>
    </lineage>
</organism>
<dbReference type="InterPro" id="IPR028978">
    <property type="entry name" value="Chorismate_lyase_/UTRA_dom_sf"/>
</dbReference>
<accession>A0ABT5Y6I5</accession>
<dbReference type="PANTHER" id="PTHR38683:SF1">
    <property type="entry name" value="CHORISMATE PYRUVATE-LYASE"/>
    <property type="match status" value="1"/>
</dbReference>
<sequence>MPLRGFELSAAVVADNHTIMRIPPTDWYRSFSAAGLREPDIHGPLGHWLKLEGSLTRALQLRCRYRFRVDILREGFARPTLEEARTLGIPPRQNAWIREVSLNGDNTPWVLARTIIPLATLAGPGRRLRNLGRRPLGAYLFSQPEWQRGPFETGLCQRTISAQPLAARRSRFFSGNRSLLVGEYFLPTLFDSDPSHSSPAL</sequence>
<dbReference type="Proteomes" id="UP001143391">
    <property type="component" value="Unassembled WGS sequence"/>
</dbReference>
<feature type="binding site" evidence="4">
    <location>
        <position position="98"/>
    </location>
    <ligand>
        <name>substrate</name>
    </ligand>
</feature>
<comment type="pathway">
    <text evidence="4">Cofactor biosynthesis; ubiquinone biosynthesis.</text>
</comment>
<comment type="catalytic activity">
    <reaction evidence="4">
        <text>chorismate = 4-hydroxybenzoate + pyruvate</text>
        <dbReference type="Rhea" id="RHEA:16505"/>
        <dbReference type="ChEBI" id="CHEBI:15361"/>
        <dbReference type="ChEBI" id="CHEBI:17879"/>
        <dbReference type="ChEBI" id="CHEBI:29748"/>
        <dbReference type="EC" id="4.1.3.40"/>
    </reaction>
</comment>
<dbReference type="HAMAP" id="MF_01632">
    <property type="entry name" value="UbiC"/>
    <property type="match status" value="1"/>
</dbReference>
<dbReference type="GO" id="GO:0008813">
    <property type="term" value="F:chorismate lyase activity"/>
    <property type="evidence" value="ECO:0007669"/>
    <property type="project" value="UniProtKB-EC"/>
</dbReference>
<evidence type="ECO:0000313" key="6">
    <source>
        <dbReference type="Proteomes" id="UP001143391"/>
    </source>
</evidence>
<dbReference type="EMBL" id="JANCMW010000002">
    <property type="protein sequence ID" value="MDF0749294.1"/>
    <property type="molecule type" value="Genomic_DNA"/>
</dbReference>
<dbReference type="Pfam" id="PF04345">
    <property type="entry name" value="Chor_lyase"/>
    <property type="match status" value="1"/>
</dbReference>
<evidence type="ECO:0000256" key="2">
    <source>
        <dbReference type="ARBA" id="ARBA00022688"/>
    </source>
</evidence>
<comment type="caution">
    <text evidence="5">The sequence shown here is derived from an EMBL/GenBank/DDBJ whole genome shotgun (WGS) entry which is preliminary data.</text>
</comment>
<evidence type="ECO:0000256" key="1">
    <source>
        <dbReference type="ARBA" id="ARBA00022490"/>
    </source>
</evidence>
<gene>
    <name evidence="4" type="primary">ubiC</name>
    <name evidence="5" type="ORF">NLU14_03525</name>
</gene>
<feature type="binding site" evidence="4">
    <location>
        <position position="183"/>
    </location>
    <ligand>
        <name>substrate</name>
    </ligand>
</feature>
<keyword evidence="1 4" id="KW-0963">Cytoplasm</keyword>
<proteinExistence type="inferred from homology"/>